<keyword evidence="2" id="KW-0732">Signal</keyword>
<accession>A0ABQ0A1J9</accession>
<feature type="domain" description="Solute-binding protein family 5" evidence="3">
    <location>
        <begin position="110"/>
        <end position="289"/>
    </location>
</feature>
<sequence length="502" mass="56328">MAQRLARSLVALTATLLSLSCLGIELRDAELPQALETQYRTYNNVQTDAKADKQSADRQKASPPPMMAGSFTTLIPRIPKNWRASPNRSRPQLLNELLMPLGIEYDDSVIPALSDFWLDDPESHTLFVHIHPKAQWSNGIPVTTRDIIYTLFQQSDLHSGTLYSNARQATLLTGVTRFDESYFALHYSQKFDSAPKALFNLRPLPAHAFGQSQRDIPAVNGPYRIDSVSDDQITLLRIPEWWGNNVEHFRDRFLIRQIIMKPAGQEQFKAFKQGQIDCIASVSRTTSTTPWLDELLETKKITHIVSQMKQPLSVWLASPERVTKEVAEAVIEPVTEFQQLHKQLKALSSGKTNETPVIDLIFNAGSSFEWASRAGYSPLSPSDLKSRIRTGFYDAAAVTLPGGLTSTEANNVIQSMSIEKRPLNIAALYDIPYYHYACWPWVTLPEPSNTGGDILSPINLSDGGHIGIDRRQRARTLGRPNRGKDEQPTTVYYPAPQTQTKQ</sequence>
<evidence type="ECO:0000313" key="4">
    <source>
        <dbReference type="EMBL" id="GAA6146197.1"/>
    </source>
</evidence>
<proteinExistence type="predicted"/>
<evidence type="ECO:0000256" key="1">
    <source>
        <dbReference type="SAM" id="MobiDB-lite"/>
    </source>
</evidence>
<name>A0ABQ0A1J9_9GAMM</name>
<dbReference type="EMBL" id="BAABWH010000006">
    <property type="protein sequence ID" value="GAA6146197.1"/>
    <property type="molecule type" value="Genomic_DNA"/>
</dbReference>
<keyword evidence="5" id="KW-1185">Reference proteome</keyword>
<dbReference type="SUPFAM" id="SSF53850">
    <property type="entry name" value="Periplasmic binding protein-like II"/>
    <property type="match status" value="1"/>
</dbReference>
<feature type="compositionally biased region" description="Basic and acidic residues" evidence="1">
    <location>
        <begin position="49"/>
        <end position="60"/>
    </location>
</feature>
<dbReference type="Proteomes" id="UP001481413">
    <property type="component" value="Unassembled WGS sequence"/>
</dbReference>
<dbReference type="PANTHER" id="PTHR30290:SF83">
    <property type="entry name" value="ABC TRANSPORTER SUBSTRATE-BINDING PROTEIN"/>
    <property type="match status" value="1"/>
</dbReference>
<evidence type="ECO:0000259" key="3">
    <source>
        <dbReference type="Pfam" id="PF00496"/>
    </source>
</evidence>
<evidence type="ECO:0000313" key="5">
    <source>
        <dbReference type="Proteomes" id="UP001481413"/>
    </source>
</evidence>
<feature type="region of interest" description="Disordered" evidence="1">
    <location>
        <begin position="46"/>
        <end position="68"/>
    </location>
</feature>
<dbReference type="Pfam" id="PF00496">
    <property type="entry name" value="SBP_bac_5"/>
    <property type="match status" value="1"/>
</dbReference>
<dbReference type="Gene3D" id="3.40.190.10">
    <property type="entry name" value="Periplasmic binding protein-like II"/>
    <property type="match status" value="1"/>
</dbReference>
<feature type="chain" id="PRO_5046848483" description="Solute-binding protein family 5 domain-containing protein" evidence="2">
    <location>
        <begin position="24"/>
        <end position="502"/>
    </location>
</feature>
<gene>
    <name evidence="4" type="ORF">NBRC116585_23150</name>
</gene>
<dbReference type="PANTHER" id="PTHR30290">
    <property type="entry name" value="PERIPLASMIC BINDING COMPONENT OF ABC TRANSPORTER"/>
    <property type="match status" value="1"/>
</dbReference>
<evidence type="ECO:0000256" key="2">
    <source>
        <dbReference type="SAM" id="SignalP"/>
    </source>
</evidence>
<dbReference type="InterPro" id="IPR000914">
    <property type="entry name" value="SBP_5_dom"/>
</dbReference>
<feature type="region of interest" description="Disordered" evidence="1">
    <location>
        <begin position="471"/>
        <end position="502"/>
    </location>
</feature>
<comment type="caution">
    <text evidence="4">The sequence shown here is derived from an EMBL/GenBank/DDBJ whole genome shotgun (WGS) entry which is preliminary data.</text>
</comment>
<dbReference type="PROSITE" id="PS51257">
    <property type="entry name" value="PROKAR_LIPOPROTEIN"/>
    <property type="match status" value="1"/>
</dbReference>
<dbReference type="RefSeq" id="WP_353295393.1">
    <property type="nucleotide sequence ID" value="NZ_BAABWH010000006.1"/>
</dbReference>
<organism evidence="4 5">
    <name type="scientific">Thalassolituus maritimus</name>
    <dbReference type="NCBI Taxonomy" id="484498"/>
    <lineage>
        <taxon>Bacteria</taxon>
        <taxon>Pseudomonadati</taxon>
        <taxon>Pseudomonadota</taxon>
        <taxon>Gammaproteobacteria</taxon>
        <taxon>Oceanospirillales</taxon>
        <taxon>Oceanospirillaceae</taxon>
        <taxon>Thalassolituus</taxon>
    </lineage>
</organism>
<dbReference type="InterPro" id="IPR039424">
    <property type="entry name" value="SBP_5"/>
</dbReference>
<reference evidence="4 5" key="1">
    <citation type="submission" date="2024-04" db="EMBL/GenBank/DDBJ databases">
        <title>Draft genome sequence of Thalassolituus maritimus NBRC 116585.</title>
        <authorList>
            <person name="Miyakawa T."/>
            <person name="Kusuya Y."/>
            <person name="Miura T."/>
        </authorList>
    </citation>
    <scope>NUCLEOTIDE SEQUENCE [LARGE SCALE GENOMIC DNA]</scope>
    <source>
        <strain evidence="4 5">5NW40-0001</strain>
    </source>
</reference>
<protein>
    <recommendedName>
        <fullName evidence="3">Solute-binding protein family 5 domain-containing protein</fullName>
    </recommendedName>
</protein>
<feature type="signal peptide" evidence="2">
    <location>
        <begin position="1"/>
        <end position="23"/>
    </location>
</feature>